<accession>A0A5A7P9A8</accession>
<dbReference type="AlphaFoldDB" id="A0A5A7P9A8"/>
<protein>
    <submittedName>
        <fullName evidence="2">Acetyl-coenzyme A synthetase</fullName>
    </submittedName>
</protein>
<dbReference type="Proteomes" id="UP000325081">
    <property type="component" value="Unassembled WGS sequence"/>
</dbReference>
<gene>
    <name evidence="2" type="ORF">STAS_04891</name>
</gene>
<evidence type="ECO:0000256" key="1">
    <source>
        <dbReference type="SAM" id="MobiDB-lite"/>
    </source>
</evidence>
<feature type="region of interest" description="Disordered" evidence="1">
    <location>
        <begin position="57"/>
        <end position="79"/>
    </location>
</feature>
<keyword evidence="3" id="KW-1185">Reference proteome</keyword>
<evidence type="ECO:0000313" key="3">
    <source>
        <dbReference type="Proteomes" id="UP000325081"/>
    </source>
</evidence>
<reference evidence="3" key="1">
    <citation type="journal article" date="2019" name="Curr. Biol.">
        <title>Genome Sequence of Striga asiatica Provides Insight into the Evolution of Plant Parasitism.</title>
        <authorList>
            <person name="Yoshida S."/>
            <person name="Kim S."/>
            <person name="Wafula E.K."/>
            <person name="Tanskanen J."/>
            <person name="Kim Y.M."/>
            <person name="Honaas L."/>
            <person name="Yang Z."/>
            <person name="Spallek T."/>
            <person name="Conn C.E."/>
            <person name="Ichihashi Y."/>
            <person name="Cheong K."/>
            <person name="Cui S."/>
            <person name="Der J.P."/>
            <person name="Gundlach H."/>
            <person name="Jiao Y."/>
            <person name="Hori C."/>
            <person name="Ishida J.K."/>
            <person name="Kasahara H."/>
            <person name="Kiba T."/>
            <person name="Kim M.S."/>
            <person name="Koo N."/>
            <person name="Laohavisit A."/>
            <person name="Lee Y.H."/>
            <person name="Lumba S."/>
            <person name="McCourt P."/>
            <person name="Mortimer J.C."/>
            <person name="Mutuku J.M."/>
            <person name="Nomura T."/>
            <person name="Sasaki-Sekimoto Y."/>
            <person name="Seto Y."/>
            <person name="Wang Y."/>
            <person name="Wakatake T."/>
            <person name="Sakakibara H."/>
            <person name="Demura T."/>
            <person name="Yamaguchi S."/>
            <person name="Yoneyama K."/>
            <person name="Manabe R.I."/>
            <person name="Nelson D.C."/>
            <person name="Schulman A.H."/>
            <person name="Timko M.P."/>
            <person name="dePamphilis C.W."/>
            <person name="Choi D."/>
            <person name="Shirasu K."/>
        </authorList>
    </citation>
    <scope>NUCLEOTIDE SEQUENCE [LARGE SCALE GENOMIC DNA]</scope>
    <source>
        <strain evidence="3">cv. UVA1</strain>
    </source>
</reference>
<feature type="compositionally biased region" description="Gly residues" evidence="1">
    <location>
        <begin position="57"/>
        <end position="69"/>
    </location>
</feature>
<sequence>MKRGLISAAVQRRQNDECDCGGKVMGWRWRDWRTADGSRQAATGVPRLCRRAVVGGGGRGSAAGGGGGSPQESNQQKESRFVEDQCWESSFLFEILEYHGDMEVAEFVNEVSTDYEGPPIFYDETHEMDEYGAWPHKPGFATLPLFDVQSIIVNEKGYETTYFSENMRSQLFNKFKVPVIRDLNYYGRRVAWSRRIGKMTMAKHGCVREAWSR</sequence>
<evidence type="ECO:0000313" key="2">
    <source>
        <dbReference type="EMBL" id="GER29058.1"/>
    </source>
</evidence>
<dbReference type="EMBL" id="BKCP01003335">
    <property type="protein sequence ID" value="GER29058.1"/>
    <property type="molecule type" value="Genomic_DNA"/>
</dbReference>
<proteinExistence type="predicted"/>
<name>A0A5A7P9A8_STRAF</name>
<organism evidence="2 3">
    <name type="scientific">Striga asiatica</name>
    <name type="common">Asiatic witchweed</name>
    <name type="synonym">Buchnera asiatica</name>
    <dbReference type="NCBI Taxonomy" id="4170"/>
    <lineage>
        <taxon>Eukaryota</taxon>
        <taxon>Viridiplantae</taxon>
        <taxon>Streptophyta</taxon>
        <taxon>Embryophyta</taxon>
        <taxon>Tracheophyta</taxon>
        <taxon>Spermatophyta</taxon>
        <taxon>Magnoliopsida</taxon>
        <taxon>eudicotyledons</taxon>
        <taxon>Gunneridae</taxon>
        <taxon>Pentapetalae</taxon>
        <taxon>asterids</taxon>
        <taxon>lamiids</taxon>
        <taxon>Lamiales</taxon>
        <taxon>Orobanchaceae</taxon>
        <taxon>Buchnereae</taxon>
        <taxon>Striga</taxon>
    </lineage>
</organism>
<comment type="caution">
    <text evidence="2">The sequence shown here is derived from an EMBL/GenBank/DDBJ whole genome shotgun (WGS) entry which is preliminary data.</text>
</comment>